<dbReference type="InterPro" id="IPR050922">
    <property type="entry name" value="LytR/CpsA/Psr_CW_biosynth"/>
</dbReference>
<evidence type="ECO:0000256" key="2">
    <source>
        <dbReference type="SAM" id="MobiDB-lite"/>
    </source>
</evidence>
<dbReference type="Pfam" id="PF03816">
    <property type="entry name" value="LytR_cpsA_psr"/>
    <property type="match status" value="1"/>
</dbReference>
<dbReference type="RefSeq" id="WP_162370388.1">
    <property type="nucleotide sequence ID" value="NZ_JAAEEH010000018.1"/>
</dbReference>
<dbReference type="InterPro" id="IPR004474">
    <property type="entry name" value="LytR_CpsA_psr"/>
</dbReference>
<dbReference type="AlphaFoldDB" id="A0A7X5HVZ9"/>
<dbReference type="EMBL" id="JAAEEH010000018">
    <property type="protein sequence ID" value="NDL67660.1"/>
    <property type="molecule type" value="Genomic_DNA"/>
</dbReference>
<feature type="signal peptide" evidence="3">
    <location>
        <begin position="1"/>
        <end position="25"/>
    </location>
</feature>
<gene>
    <name evidence="5" type="ORF">GXN74_07870</name>
</gene>
<dbReference type="PANTHER" id="PTHR33392:SF6">
    <property type="entry name" value="POLYISOPRENYL-TEICHOIC ACID--PEPTIDOGLYCAN TEICHOIC ACID TRANSFERASE TAGU"/>
    <property type="match status" value="1"/>
</dbReference>
<dbReference type="Gene3D" id="3.40.630.190">
    <property type="entry name" value="LCP protein"/>
    <property type="match status" value="1"/>
</dbReference>
<evidence type="ECO:0000259" key="4">
    <source>
        <dbReference type="Pfam" id="PF03816"/>
    </source>
</evidence>
<dbReference type="NCBIfam" id="TIGR00350">
    <property type="entry name" value="lytR_cpsA_psr"/>
    <property type="match status" value="1"/>
</dbReference>
<protein>
    <submittedName>
        <fullName evidence="5">LCP family protein</fullName>
    </submittedName>
</protein>
<evidence type="ECO:0000256" key="1">
    <source>
        <dbReference type="ARBA" id="ARBA00006068"/>
    </source>
</evidence>
<evidence type="ECO:0000313" key="5">
    <source>
        <dbReference type="EMBL" id="NDL67660.1"/>
    </source>
</evidence>
<keyword evidence="6" id="KW-1185">Reference proteome</keyword>
<reference evidence="5 6" key="1">
    <citation type="submission" date="2020-01" db="EMBL/GenBank/DDBJ databases">
        <title>Anaeroalcalibacter tamaniensis gen. nov., sp. nov., moderately halophilic strictly anaerobic fermenter bacterium from mud volcano of Taman peninsula.</title>
        <authorList>
            <person name="Frolova A."/>
            <person name="Merkel A.Y."/>
            <person name="Slobodkin A.I."/>
        </authorList>
    </citation>
    <scope>NUCLEOTIDE SEQUENCE [LARGE SCALE GENOMIC DNA]</scope>
    <source>
        <strain evidence="5 6">F-3ap</strain>
    </source>
</reference>
<organism evidence="5 6">
    <name type="scientific">Anaerotalea alkaliphila</name>
    <dbReference type="NCBI Taxonomy" id="2662126"/>
    <lineage>
        <taxon>Bacteria</taxon>
        <taxon>Bacillati</taxon>
        <taxon>Bacillota</taxon>
        <taxon>Clostridia</taxon>
        <taxon>Eubacteriales</taxon>
        <taxon>Anaerotalea</taxon>
    </lineage>
</organism>
<comment type="similarity">
    <text evidence="1">Belongs to the LytR/CpsA/Psr (LCP) family.</text>
</comment>
<comment type="caution">
    <text evidence="5">The sequence shown here is derived from an EMBL/GenBank/DDBJ whole genome shotgun (WGS) entry which is preliminary data.</text>
</comment>
<proteinExistence type="inferred from homology"/>
<dbReference type="PANTHER" id="PTHR33392">
    <property type="entry name" value="POLYISOPRENYL-TEICHOIC ACID--PEPTIDOGLYCAN TEICHOIC ACID TRANSFERASE TAGU"/>
    <property type="match status" value="1"/>
</dbReference>
<evidence type="ECO:0000313" key="6">
    <source>
        <dbReference type="Proteomes" id="UP000461585"/>
    </source>
</evidence>
<feature type="domain" description="Cell envelope-related transcriptional attenuator" evidence="4">
    <location>
        <begin position="81"/>
        <end position="245"/>
    </location>
</feature>
<name>A0A7X5HVZ9_9FIRM</name>
<feature type="region of interest" description="Disordered" evidence="2">
    <location>
        <begin position="34"/>
        <end position="62"/>
    </location>
</feature>
<accession>A0A7X5HVZ9</accession>
<dbReference type="Proteomes" id="UP000461585">
    <property type="component" value="Unassembled WGS sequence"/>
</dbReference>
<sequence length="343" mass="38355">MRKLNTWVLLLAAILIIAGSAAVSAYEDAALARPGTEQDGASDAEGGNGTTAEGSDQEQEASVPKPFTGLLVGFDKSEGLTDVLMVGYLDTENHTVKLISLPRDLRIDFRDEEFRQIKKENPKLHVNACKINEIYNYAGADRRAMQTLKEVAATVIGLEIDTLATVDLKGFKEIVDILGGVPFDVPQRMRYTDPVQGLYIDLQKGPQVLDGDHAEQLVRFRRYPDGDISRIAVQQAFIRAMLEQVYQVKEWDKIQELARSVFGMIESDFGLSFAMGYAEYFFGLEPDQILDSRNMITLPSYGTRIDGIWYQEWKAEEVRTAVRELLEDAGGDATETEMQEPEE</sequence>
<evidence type="ECO:0000256" key="3">
    <source>
        <dbReference type="SAM" id="SignalP"/>
    </source>
</evidence>
<keyword evidence="3" id="KW-0732">Signal</keyword>
<feature type="chain" id="PRO_5030876503" evidence="3">
    <location>
        <begin position="26"/>
        <end position="343"/>
    </location>
</feature>